<keyword evidence="3" id="KW-0378">Hydrolase</keyword>
<evidence type="ECO:0000256" key="1">
    <source>
        <dbReference type="ARBA" id="ARBA00022553"/>
    </source>
</evidence>
<dbReference type="PROSITE" id="PS50006">
    <property type="entry name" value="FHA_DOMAIN"/>
    <property type="match status" value="1"/>
</dbReference>
<dbReference type="RefSeq" id="WP_344134019.1">
    <property type="nucleotide sequence ID" value="NZ_BAAALT010000127.1"/>
</dbReference>
<dbReference type="Pfam" id="PF13365">
    <property type="entry name" value="Trypsin_2"/>
    <property type="match status" value="1"/>
</dbReference>
<dbReference type="InterPro" id="IPR051201">
    <property type="entry name" value="Chloro_Bact_Ser_Proteases"/>
</dbReference>
<dbReference type="Gene3D" id="2.40.10.120">
    <property type="match status" value="1"/>
</dbReference>
<dbReference type="InterPro" id="IPR008984">
    <property type="entry name" value="SMAD_FHA_dom_sf"/>
</dbReference>
<sequence>MYPLEVVADGRRYLFDAGTTVVCGRSTDAHVSLTDRRVGRVHARLAFADGAWFVHDENSRNGTWLAGARVATQRVDHEITLHLGNPVNGALVFLRPHRNPADAPTALATPGVAAVSAKAAQEPTLAAPPGSPAQPTSPGQAPASGQPASPGQLTTPSVPGQLPQGQLPEPGQPPAPTQLTSATPAAAPPTVVAPAVAAAPPASAAPAQPARHGPYPPAAATFPAAAWPTQPNAQPTPVLVVRLGSRTLVYPMGAQVRVGRDPRLEAPSEHPMVAPGQHGVLTSDPDGATWTDTSERGSYRDGKRIKGALRVTEPVVLRLGDPATGEELGITPPLTIERMQAGRRRRGTIRALTVVAGALCLLMVAGIGTVLATRDSNRSADTAAAAPATTAVAPGAGSDAPSGLSPQALHRAETATVRLLQGAVDNNSGWGSGTIVSADGLILTNAHVAAPRAPGLAVALATPASTFDPDPPFLTVEFIEGDDSAAQARYRARPVAVDGYLDLAVVEIFADAAGNPVDRRTLNLPFMEFGDVGKVRLGQSVTILGFPGVSGSDTITVTTGVISTFIRDPLKHVDDARFEMETTARVAHGNSGGAAITDTGELIGVPSLAIPGQGSDLSWRLRSVTQARPLLDAARDGRTYRSELLVPLGDARVTGVGIGADPAQACGGNASLPSGITNAVFGFRYEGARPGLDVAFLLLLPDGTTVRTGASQNQAVPGLPEAVIRTPTGCVAYQVNAAGGVGLPDGTYQAQLLGGENLDPMGPAATLRVGG</sequence>
<dbReference type="InterPro" id="IPR009003">
    <property type="entry name" value="Peptidase_S1_PA"/>
</dbReference>
<keyword evidence="5" id="KW-1133">Transmembrane helix</keyword>
<organism evidence="7 8">
    <name type="scientific">Luedemannella flava</name>
    <dbReference type="NCBI Taxonomy" id="349316"/>
    <lineage>
        <taxon>Bacteria</taxon>
        <taxon>Bacillati</taxon>
        <taxon>Actinomycetota</taxon>
        <taxon>Actinomycetes</taxon>
        <taxon>Micromonosporales</taxon>
        <taxon>Micromonosporaceae</taxon>
        <taxon>Luedemannella</taxon>
    </lineage>
</organism>
<dbReference type="Proteomes" id="UP001500218">
    <property type="component" value="Unassembled WGS sequence"/>
</dbReference>
<feature type="transmembrane region" description="Helical" evidence="5">
    <location>
        <begin position="348"/>
        <end position="372"/>
    </location>
</feature>
<dbReference type="SUPFAM" id="SSF49879">
    <property type="entry name" value="SMAD/FHA domain"/>
    <property type="match status" value="2"/>
</dbReference>
<keyword evidence="5" id="KW-0812">Transmembrane</keyword>
<reference evidence="8" key="1">
    <citation type="journal article" date="2019" name="Int. J. Syst. Evol. Microbiol.">
        <title>The Global Catalogue of Microorganisms (GCM) 10K type strain sequencing project: providing services to taxonomists for standard genome sequencing and annotation.</title>
        <authorList>
            <consortium name="The Broad Institute Genomics Platform"/>
            <consortium name="The Broad Institute Genome Sequencing Center for Infectious Disease"/>
            <person name="Wu L."/>
            <person name="Ma J."/>
        </authorList>
    </citation>
    <scope>NUCLEOTIDE SEQUENCE [LARGE SCALE GENOMIC DNA]</scope>
    <source>
        <strain evidence="8">JCM 13250</strain>
    </source>
</reference>
<dbReference type="Gene3D" id="2.60.200.20">
    <property type="match status" value="1"/>
</dbReference>
<dbReference type="PANTHER" id="PTHR43343:SF3">
    <property type="entry name" value="PROTEASE DO-LIKE 8, CHLOROPLASTIC"/>
    <property type="match status" value="1"/>
</dbReference>
<evidence type="ECO:0000256" key="5">
    <source>
        <dbReference type="SAM" id="Phobius"/>
    </source>
</evidence>
<evidence type="ECO:0000256" key="4">
    <source>
        <dbReference type="SAM" id="MobiDB-lite"/>
    </source>
</evidence>
<dbReference type="PANTHER" id="PTHR43343">
    <property type="entry name" value="PEPTIDASE S12"/>
    <property type="match status" value="1"/>
</dbReference>
<evidence type="ECO:0000256" key="3">
    <source>
        <dbReference type="ARBA" id="ARBA00022801"/>
    </source>
</evidence>
<name>A0ABP4YM27_9ACTN</name>
<evidence type="ECO:0000313" key="7">
    <source>
        <dbReference type="EMBL" id="GAA1814182.1"/>
    </source>
</evidence>
<feature type="compositionally biased region" description="Low complexity" evidence="4">
    <location>
        <begin position="159"/>
        <end position="169"/>
    </location>
</feature>
<evidence type="ECO:0000313" key="8">
    <source>
        <dbReference type="Proteomes" id="UP001500218"/>
    </source>
</evidence>
<keyword evidence="5" id="KW-0472">Membrane</keyword>
<feature type="compositionally biased region" description="Polar residues" evidence="4">
    <location>
        <begin position="146"/>
        <end position="158"/>
    </location>
</feature>
<proteinExistence type="predicted"/>
<dbReference type="Pfam" id="PF00498">
    <property type="entry name" value="FHA"/>
    <property type="match status" value="1"/>
</dbReference>
<keyword evidence="8" id="KW-1185">Reference proteome</keyword>
<dbReference type="InterPro" id="IPR000253">
    <property type="entry name" value="FHA_dom"/>
</dbReference>
<gene>
    <name evidence="7" type="ORF">GCM10009682_39020</name>
</gene>
<protein>
    <recommendedName>
        <fullName evidence="6">FHA domain-containing protein</fullName>
    </recommendedName>
</protein>
<feature type="domain" description="FHA" evidence="6">
    <location>
        <begin position="21"/>
        <end position="70"/>
    </location>
</feature>
<dbReference type="EMBL" id="BAAALT010000127">
    <property type="protein sequence ID" value="GAA1814182.1"/>
    <property type="molecule type" value="Genomic_DNA"/>
</dbReference>
<keyword evidence="2" id="KW-0645">Protease</keyword>
<feature type="region of interest" description="Disordered" evidence="4">
    <location>
        <begin position="270"/>
        <end position="299"/>
    </location>
</feature>
<feature type="region of interest" description="Disordered" evidence="4">
    <location>
        <begin position="114"/>
        <end position="184"/>
    </location>
</feature>
<accession>A0ABP4YM27</accession>
<dbReference type="SMART" id="SM00240">
    <property type="entry name" value="FHA"/>
    <property type="match status" value="1"/>
</dbReference>
<comment type="caution">
    <text evidence="7">The sequence shown here is derived from an EMBL/GenBank/DDBJ whole genome shotgun (WGS) entry which is preliminary data.</text>
</comment>
<keyword evidence="1" id="KW-0597">Phosphoprotein</keyword>
<dbReference type="SUPFAM" id="SSF50494">
    <property type="entry name" value="Trypsin-like serine proteases"/>
    <property type="match status" value="1"/>
</dbReference>
<evidence type="ECO:0000259" key="6">
    <source>
        <dbReference type="PROSITE" id="PS50006"/>
    </source>
</evidence>
<evidence type="ECO:0000256" key="2">
    <source>
        <dbReference type="ARBA" id="ARBA00022670"/>
    </source>
</evidence>